<proteinExistence type="predicted"/>
<dbReference type="EMBL" id="CAJJDM010000049">
    <property type="protein sequence ID" value="CAD8072329.1"/>
    <property type="molecule type" value="Genomic_DNA"/>
</dbReference>
<dbReference type="AlphaFoldDB" id="A0A8S1LYT3"/>
<protein>
    <recommendedName>
        <fullName evidence="3">WD40-repeat-containing domain</fullName>
    </recommendedName>
</protein>
<keyword evidence="2" id="KW-1185">Reference proteome</keyword>
<name>A0A8S1LYT3_PARPR</name>
<comment type="caution">
    <text evidence="1">The sequence shown here is derived from an EMBL/GenBank/DDBJ whole genome shotgun (WGS) entry which is preliminary data.</text>
</comment>
<evidence type="ECO:0000313" key="1">
    <source>
        <dbReference type="EMBL" id="CAD8072329.1"/>
    </source>
</evidence>
<accession>A0A8S1LYT3</accession>
<dbReference type="Proteomes" id="UP000688137">
    <property type="component" value="Unassembled WGS sequence"/>
</dbReference>
<evidence type="ECO:0000313" key="2">
    <source>
        <dbReference type="Proteomes" id="UP000688137"/>
    </source>
</evidence>
<gene>
    <name evidence="1" type="ORF">PPRIM_AZ9-3.1.T0490069</name>
</gene>
<organism evidence="1 2">
    <name type="scientific">Paramecium primaurelia</name>
    <dbReference type="NCBI Taxonomy" id="5886"/>
    <lineage>
        <taxon>Eukaryota</taxon>
        <taxon>Sar</taxon>
        <taxon>Alveolata</taxon>
        <taxon>Ciliophora</taxon>
        <taxon>Intramacronucleata</taxon>
        <taxon>Oligohymenophorea</taxon>
        <taxon>Peniculida</taxon>
        <taxon>Parameciidae</taxon>
        <taxon>Paramecium</taxon>
    </lineage>
</organism>
<sequence length="308" mass="36212">MKNKKPIFDEREQLWHVINSKANKIFQLKGTYDQASAISPNNHYIAVQIQNEDEERQLMIYNTIQKRNIRLQKSNYNQLLFSPDSLILVGSMFNKQIQVMKLKSTAKKFKVDKQSQLTNPKHFPSQYNMEFKTDKNQLFAFSIQNGQFAIWNLDKDDLIVVVNYYLNNPLMVMKLSQDDFNILSIIKKMKIQYQTTSQGFQKLICKKSQLLSVEYLQDEGGMMIKCRNKILRKHFDNKFEEGVKSIQISTQGTRILYVSDLIMYLYSVTTGNILLKKKIYNIEQLILSDQLLIMIEGDIIKYWDSVQI</sequence>
<evidence type="ECO:0008006" key="3">
    <source>
        <dbReference type="Google" id="ProtNLM"/>
    </source>
</evidence>
<reference evidence="1" key="1">
    <citation type="submission" date="2021-01" db="EMBL/GenBank/DDBJ databases">
        <authorList>
            <consortium name="Genoscope - CEA"/>
            <person name="William W."/>
        </authorList>
    </citation>
    <scope>NUCLEOTIDE SEQUENCE</scope>
</reference>
<dbReference type="OMA" id="GQFAIWN"/>